<dbReference type="RefSeq" id="WP_015266562.1">
    <property type="nucleotide sequence ID" value="NC_019904.1"/>
</dbReference>
<dbReference type="Pfam" id="PF17148">
    <property type="entry name" value="DUF5117"/>
    <property type="match status" value="1"/>
</dbReference>
<evidence type="ECO:0000313" key="4">
    <source>
        <dbReference type="EMBL" id="AGA79010.1"/>
    </source>
</evidence>
<evidence type="ECO:0000259" key="2">
    <source>
        <dbReference type="Pfam" id="PF16313"/>
    </source>
</evidence>
<evidence type="ECO:0000256" key="1">
    <source>
        <dbReference type="SAM" id="SignalP"/>
    </source>
</evidence>
<dbReference type="PANTHER" id="PTHR38478:SF1">
    <property type="entry name" value="ZINC DEPENDENT METALLOPROTEASE DOMAIN LIPOPROTEIN"/>
    <property type="match status" value="1"/>
</dbReference>
<gene>
    <name evidence="4" type="ordered locus">Echvi_2771</name>
</gene>
<dbReference type="OrthoDB" id="9776599at2"/>
<dbReference type="InterPro" id="IPR034032">
    <property type="entry name" value="Zn_MMP-like_bac"/>
</dbReference>
<organism evidence="4 5">
    <name type="scientific">Echinicola vietnamensis (strain DSM 17526 / LMG 23754 / KMM 6221)</name>
    <dbReference type="NCBI Taxonomy" id="926556"/>
    <lineage>
        <taxon>Bacteria</taxon>
        <taxon>Pseudomonadati</taxon>
        <taxon>Bacteroidota</taxon>
        <taxon>Cytophagia</taxon>
        <taxon>Cytophagales</taxon>
        <taxon>Cyclobacteriaceae</taxon>
        <taxon>Echinicola</taxon>
    </lineage>
</organism>
<feature type="chain" id="PRO_5003942206" description="Peptidase" evidence="1">
    <location>
        <begin position="22"/>
        <end position="827"/>
    </location>
</feature>
<sequence>MKKTLLIFAVTLILLTISRHDGFSQSTTYPTIAEFTKGMEEKPGFFPLQWDENTGKIWLAIPKNNEEILYYPSLASGLGSNDIGLDRGRLSGAHVVHFRKAGKKLLMTERNYAYRAITDNAMEQKAVEESFAESVLWGFEISAQSDTHYLVDATDFALQDAVDAASAIRRRNQGNYHVDPKRSAIYLPRTKNFPENTEIEATITLTGSGAGGYLRSVTPTAEAVTVRMHHSFVKLPDDGYTPRLFDPRAGVNAVSFYDFATPINEPIVKRYIRRHRLIKKNPGPAPSEVLTPIVYYIDPGTPEPIRSALMEGTEWWAEAFEAAGFINAFQVKLLPEDADPMDVRYNLVQWVHRSTRGWSYGGGITDPRTGEIIKGKVTLGSLRVRQDFLIAQGLIADYLETGEVNDVEMLDMALARMRQLAAHEVGHTLGLPHNYIASAHDRASVMDYPHPLVKMSDNGQIDLSDAYDSGIGEWDKAAINMAYADFPEGSDEQQEIDKLVTAYRTKELDFLSDQDARPAGSAHPSTHLWDNGADAVQELNRVMEIRQQVMNDFSEKKIKMGQPMAILEEVFVPMYLFHRYQVDAASKVIAGVNYQYTLRGDQSPSPSPVDATEQLNALDALLATVSPENLQVPAKVLALIPPRPYGYYANDRETFQGKTGLTFDPLTPPKVAAEMTLSFLFHPQRASRLVAQHAMDESLPGLSEVMAKTITTINRFDAQTAYQEEIVRIVQKTLLNQLITLYQNGQASAQARALAFSGIKSLNESLPASGTPEQMAHQTYIENVIQALEQEPITPSKMLPTAPTPDGSPIGSESYQWLAPVCDFTVH</sequence>
<dbReference type="GO" id="GO:0008237">
    <property type="term" value="F:metallopeptidase activity"/>
    <property type="evidence" value="ECO:0007669"/>
    <property type="project" value="InterPro"/>
</dbReference>
<dbReference type="eggNOG" id="COG1913">
    <property type="taxonomic scope" value="Bacteria"/>
</dbReference>
<keyword evidence="1" id="KW-0732">Signal</keyword>
<keyword evidence="5" id="KW-1185">Reference proteome</keyword>
<feature type="signal peptide" evidence="1">
    <location>
        <begin position="1"/>
        <end position="21"/>
    </location>
</feature>
<name>L0G2F9_ECHVK</name>
<dbReference type="PANTHER" id="PTHR38478">
    <property type="entry name" value="PEPTIDASE M1A AND M12B"/>
    <property type="match status" value="1"/>
</dbReference>
<dbReference type="CDD" id="cd04276">
    <property type="entry name" value="ZnMc_MMP_like_2"/>
    <property type="match status" value="1"/>
</dbReference>
<dbReference type="Gene3D" id="3.40.390.10">
    <property type="entry name" value="Collagenase (Catalytic Domain)"/>
    <property type="match status" value="1"/>
</dbReference>
<evidence type="ECO:0008006" key="6">
    <source>
        <dbReference type="Google" id="ProtNLM"/>
    </source>
</evidence>
<dbReference type="AlphaFoldDB" id="L0G2F9"/>
<evidence type="ECO:0000259" key="3">
    <source>
        <dbReference type="Pfam" id="PF17148"/>
    </source>
</evidence>
<protein>
    <recommendedName>
        <fullName evidence="6">Peptidase</fullName>
    </recommendedName>
</protein>
<dbReference type="STRING" id="926556.Echvi_2771"/>
<dbReference type="InterPro" id="IPR033413">
    <property type="entry name" value="DUF5117"/>
</dbReference>
<dbReference type="PATRIC" id="fig|926556.3.peg.2925"/>
<dbReference type="InterPro" id="IPR024079">
    <property type="entry name" value="MetalloPept_cat_dom_sf"/>
</dbReference>
<dbReference type="SUPFAM" id="SSF55486">
    <property type="entry name" value="Metalloproteases ('zincins'), catalytic domain"/>
    <property type="match status" value="1"/>
</dbReference>
<reference evidence="5" key="1">
    <citation type="submission" date="2012-02" db="EMBL/GenBank/DDBJ databases">
        <title>The complete genome of Echinicola vietnamensis DSM 17526.</title>
        <authorList>
            <person name="Lucas S."/>
            <person name="Copeland A."/>
            <person name="Lapidus A."/>
            <person name="Glavina del Rio T."/>
            <person name="Dalin E."/>
            <person name="Tice H."/>
            <person name="Bruce D."/>
            <person name="Goodwin L."/>
            <person name="Pitluck S."/>
            <person name="Peters L."/>
            <person name="Ovchinnikova G."/>
            <person name="Teshima H."/>
            <person name="Kyrpides N."/>
            <person name="Mavromatis K."/>
            <person name="Ivanova N."/>
            <person name="Brettin T."/>
            <person name="Detter J.C."/>
            <person name="Han C."/>
            <person name="Larimer F."/>
            <person name="Land M."/>
            <person name="Hauser L."/>
            <person name="Markowitz V."/>
            <person name="Cheng J.-F."/>
            <person name="Hugenholtz P."/>
            <person name="Woyke T."/>
            <person name="Wu D."/>
            <person name="Brambilla E."/>
            <person name="Klenk H.-P."/>
            <person name="Eisen J.A."/>
        </authorList>
    </citation>
    <scope>NUCLEOTIDE SEQUENCE [LARGE SCALE GENOMIC DNA]</scope>
    <source>
        <strain evidence="5">DSM 17526 / LMG 23754 / KMM 6221</strain>
    </source>
</reference>
<evidence type="ECO:0000313" key="5">
    <source>
        <dbReference type="Proteomes" id="UP000010796"/>
    </source>
</evidence>
<dbReference type="Pfam" id="PF16313">
    <property type="entry name" value="DUF4953"/>
    <property type="match status" value="1"/>
</dbReference>
<dbReference type="InterPro" id="IPR032534">
    <property type="entry name" value="EcxA_zinc-bd"/>
</dbReference>
<dbReference type="Proteomes" id="UP000010796">
    <property type="component" value="Chromosome"/>
</dbReference>
<feature type="domain" description="DUF5117" evidence="3">
    <location>
        <begin position="88"/>
        <end position="280"/>
    </location>
</feature>
<accession>L0G2F9</accession>
<dbReference type="EMBL" id="CP003346">
    <property type="protein sequence ID" value="AGA79010.1"/>
    <property type="molecule type" value="Genomic_DNA"/>
</dbReference>
<proteinExistence type="predicted"/>
<dbReference type="HOGENOM" id="CLU_008630_0_0_10"/>
<feature type="domain" description="EcxA zinc-binding" evidence="2">
    <location>
        <begin position="407"/>
        <end position="713"/>
    </location>
</feature>
<dbReference type="KEGG" id="evi:Echvi_2771"/>